<evidence type="ECO:0000256" key="1">
    <source>
        <dbReference type="SAM" id="MobiDB-lite"/>
    </source>
</evidence>
<dbReference type="AlphaFoldDB" id="A0A498CDU8"/>
<feature type="region of interest" description="Disordered" evidence="1">
    <location>
        <begin position="255"/>
        <end position="285"/>
    </location>
</feature>
<reference evidence="2 3" key="1">
    <citation type="submission" date="2018-10" db="EMBL/GenBank/DDBJ databases">
        <title>Genomic Encyclopedia of Type Strains, Phase IV (KMG-IV): sequencing the most valuable type-strain genomes for metagenomic binning, comparative biology and taxonomic classification.</title>
        <authorList>
            <person name="Goeker M."/>
        </authorList>
    </citation>
    <scope>NUCLEOTIDE SEQUENCE [LARGE SCALE GENOMIC DNA]</scope>
    <source>
        <strain evidence="2 3">DSM 12769</strain>
    </source>
</reference>
<evidence type="ECO:0000313" key="3">
    <source>
        <dbReference type="Proteomes" id="UP000275461"/>
    </source>
</evidence>
<gene>
    <name evidence="2" type="ORF">DFR31_0524</name>
</gene>
<name>A0A498CDU8_9GAMM</name>
<proteinExistence type="predicted"/>
<protein>
    <submittedName>
        <fullName evidence="2">Phage protein D</fullName>
    </submittedName>
</protein>
<dbReference type="SUPFAM" id="SSF69279">
    <property type="entry name" value="Phage tail proteins"/>
    <property type="match status" value="1"/>
</dbReference>
<keyword evidence="3" id="KW-1185">Reference proteome</keyword>
<comment type="caution">
    <text evidence="2">The sequence shown here is derived from an EMBL/GenBank/DDBJ whole genome shotgun (WGS) entry which is preliminary data.</text>
</comment>
<dbReference type="RefSeq" id="WP_121441096.1">
    <property type="nucleotide sequence ID" value="NZ_RCDA01000001.1"/>
</dbReference>
<dbReference type="Proteomes" id="UP000275461">
    <property type="component" value="Unassembled WGS sequence"/>
</dbReference>
<dbReference type="OrthoDB" id="262740at2"/>
<dbReference type="EMBL" id="RCDA01000001">
    <property type="protein sequence ID" value="RLK50618.1"/>
    <property type="molecule type" value="Genomic_DNA"/>
</dbReference>
<sequence length="384" mass="42855">MGLDLLSGEQRAPAECRIYLHDQEVPEYYPFLRELEVDTSREEAWSATLRLATVRDEHGSWSVQDEALLRPWAEITLAIVFGDDEQRLFKGYIREVNADFPESAGEAEIVVECQDQSLRLDRTHQRTPWGEEEAPVSDRVIIEEILSHYGLALSPDSKDGQRGLVELPQDSSDIQFLRKRAEENNYELIFYPDQVYFGPYRLDGGGAQATIQVYAGQATNCLRLNVSADGHLPDLLEVEVPAAREGEDSRTLQVYSTLPPMGPERADSRGSGLEPNLDTLSGEGGDAGDQLEARAQARINEYDLHRLQADGELDGSLYGHVLRPGRPVPVDGLGERLSGLYYVDRVAHHFSPDGYYQRFQLLRNAYGDNVDTAAPVSPRLAGVL</sequence>
<organism evidence="2 3">
    <name type="scientific">Alkalispirillum mobile</name>
    <dbReference type="NCBI Taxonomy" id="85925"/>
    <lineage>
        <taxon>Bacteria</taxon>
        <taxon>Pseudomonadati</taxon>
        <taxon>Pseudomonadota</taxon>
        <taxon>Gammaproteobacteria</taxon>
        <taxon>Chromatiales</taxon>
        <taxon>Ectothiorhodospiraceae</taxon>
        <taxon>Alkalispirillum</taxon>
    </lineage>
</organism>
<evidence type="ECO:0000313" key="2">
    <source>
        <dbReference type="EMBL" id="RLK50618.1"/>
    </source>
</evidence>
<accession>A0A498CDU8</accession>